<evidence type="ECO:0000256" key="5">
    <source>
        <dbReference type="ARBA" id="ARBA00023136"/>
    </source>
</evidence>
<proteinExistence type="inferred from homology"/>
<evidence type="ECO:0000313" key="8">
    <source>
        <dbReference type="EMBL" id="KAF1083967.1"/>
    </source>
</evidence>
<evidence type="ECO:0000259" key="7">
    <source>
        <dbReference type="Pfam" id="PF09335"/>
    </source>
</evidence>
<evidence type="ECO:0000256" key="3">
    <source>
        <dbReference type="ARBA" id="ARBA00022692"/>
    </source>
</evidence>
<reference evidence="8" key="1">
    <citation type="submission" date="2016-02" db="EMBL/GenBank/DDBJ databases">
        <title>Draft Genome Sequence of Sporotomaculum syntrophicum Strain FB, a Syntrophic Benzoate Degrader.</title>
        <authorList>
            <person name="Nobu M.K."/>
            <person name="Narihiro T."/>
            <person name="Qiu Y.-L."/>
            <person name="Ohashi A."/>
            <person name="Liu W.-T."/>
            <person name="Yuji S."/>
        </authorList>
    </citation>
    <scope>NUCLEOTIDE SEQUENCE</scope>
    <source>
        <strain evidence="8">FB</strain>
    </source>
</reference>
<dbReference type="InterPro" id="IPR015414">
    <property type="entry name" value="TMEM64"/>
</dbReference>
<evidence type="ECO:0000256" key="4">
    <source>
        <dbReference type="ARBA" id="ARBA00022989"/>
    </source>
</evidence>
<organism evidence="8 9">
    <name type="scientific">Sporotomaculum syntrophicum</name>
    <dbReference type="NCBI Taxonomy" id="182264"/>
    <lineage>
        <taxon>Bacteria</taxon>
        <taxon>Bacillati</taxon>
        <taxon>Bacillota</taxon>
        <taxon>Clostridia</taxon>
        <taxon>Eubacteriales</taxon>
        <taxon>Desulfallaceae</taxon>
        <taxon>Sporotomaculum</taxon>
    </lineage>
</organism>
<comment type="caution">
    <text evidence="8">The sequence shown here is derived from an EMBL/GenBank/DDBJ whole genome shotgun (WGS) entry which is preliminary data.</text>
</comment>
<feature type="transmembrane region" description="Helical" evidence="6">
    <location>
        <begin position="62"/>
        <end position="87"/>
    </location>
</feature>
<keyword evidence="3 6" id="KW-0812">Transmembrane</keyword>
<dbReference type="Pfam" id="PF09335">
    <property type="entry name" value="VTT_dom"/>
    <property type="match status" value="1"/>
</dbReference>
<keyword evidence="5 6" id="KW-0472">Membrane</keyword>
<dbReference type="Proteomes" id="UP000798488">
    <property type="component" value="Unassembled WGS sequence"/>
</dbReference>
<sequence>MDVYKEKEVTSLVKNIFRGYQGKILFLAVLGGIYFLVPWVKIHVNQAFFILSNVDVEMVRGYILSFGIWAPVVSFVLMMFQSVAAPLPAFIITFANAGLFGWVYGAILSWSSAMAGAVLCFYIARYLGRDTVVKFTSVKALKSVDDFFEHYGKYAILIARLLPFVSFDIVSYAAGLTAMGFWPFFIATGVGQLPATIVYSYIGGMLTGSVRTMVFGLLMLFALSALLVLLKNVWKDKKLKEGNKFVEEI</sequence>
<feature type="domain" description="VTT" evidence="7">
    <location>
        <begin position="87"/>
        <end position="203"/>
    </location>
</feature>
<evidence type="ECO:0000256" key="1">
    <source>
        <dbReference type="ARBA" id="ARBA00004651"/>
    </source>
</evidence>
<dbReference type="PANTHER" id="PTHR12677:SF59">
    <property type="entry name" value="GOLGI APPARATUS MEMBRANE PROTEIN TVP38-RELATED"/>
    <property type="match status" value="1"/>
</dbReference>
<evidence type="ECO:0000313" key="9">
    <source>
        <dbReference type="Proteomes" id="UP000798488"/>
    </source>
</evidence>
<protein>
    <recommendedName>
        <fullName evidence="6">TVP38/TMEM64 family membrane protein</fullName>
    </recommendedName>
</protein>
<feature type="transmembrane region" description="Helical" evidence="6">
    <location>
        <begin position="181"/>
        <end position="202"/>
    </location>
</feature>
<evidence type="ECO:0000256" key="6">
    <source>
        <dbReference type="RuleBase" id="RU366058"/>
    </source>
</evidence>
<accession>A0A9D3AWL8</accession>
<comment type="similarity">
    <text evidence="6">Belongs to the TVP38/TMEM64 family.</text>
</comment>
<comment type="subcellular location">
    <subcellularLocation>
        <location evidence="1 6">Cell membrane</location>
        <topology evidence="1 6">Multi-pass membrane protein</topology>
    </subcellularLocation>
</comment>
<dbReference type="InterPro" id="IPR032816">
    <property type="entry name" value="VTT_dom"/>
</dbReference>
<keyword evidence="9" id="KW-1185">Reference proteome</keyword>
<gene>
    <name evidence="8" type="primary">ydjZ_4</name>
    <name evidence="8" type="ORF">SPSYN_02879</name>
</gene>
<dbReference type="AlphaFoldDB" id="A0A9D3AWL8"/>
<name>A0A9D3AWL8_9FIRM</name>
<feature type="transmembrane region" description="Helical" evidence="6">
    <location>
        <begin position="214"/>
        <end position="234"/>
    </location>
</feature>
<keyword evidence="2 6" id="KW-1003">Cell membrane</keyword>
<dbReference type="GO" id="GO:0005886">
    <property type="term" value="C:plasma membrane"/>
    <property type="evidence" value="ECO:0007669"/>
    <property type="project" value="UniProtKB-SubCell"/>
</dbReference>
<dbReference type="EMBL" id="LSRS01000008">
    <property type="protein sequence ID" value="KAF1083967.1"/>
    <property type="molecule type" value="Genomic_DNA"/>
</dbReference>
<keyword evidence="4 6" id="KW-1133">Transmembrane helix</keyword>
<dbReference type="PANTHER" id="PTHR12677">
    <property type="entry name" value="GOLGI APPARATUS MEMBRANE PROTEIN TVP38-RELATED"/>
    <property type="match status" value="1"/>
</dbReference>
<feature type="transmembrane region" description="Helical" evidence="6">
    <location>
        <begin position="24"/>
        <end position="42"/>
    </location>
</feature>
<evidence type="ECO:0000256" key="2">
    <source>
        <dbReference type="ARBA" id="ARBA00022475"/>
    </source>
</evidence>
<dbReference type="OrthoDB" id="9812980at2"/>
<feature type="transmembrane region" description="Helical" evidence="6">
    <location>
        <begin position="99"/>
        <end position="124"/>
    </location>
</feature>